<evidence type="ECO:0008006" key="5">
    <source>
        <dbReference type="Google" id="ProtNLM"/>
    </source>
</evidence>
<dbReference type="RefSeq" id="WP_141429798.1">
    <property type="nucleotide sequence ID" value="NZ_AP019736.1"/>
</dbReference>
<feature type="signal peptide" evidence="2">
    <location>
        <begin position="1"/>
        <end position="21"/>
    </location>
</feature>
<feature type="chain" id="PRO_5021291900" description="MalT-like TPR region domain-containing protein" evidence="2">
    <location>
        <begin position="22"/>
        <end position="562"/>
    </location>
</feature>
<evidence type="ECO:0000313" key="4">
    <source>
        <dbReference type="Proteomes" id="UP000319374"/>
    </source>
</evidence>
<gene>
    <name evidence="3" type="ORF">A5CPEGH6_22830</name>
</gene>
<keyword evidence="1" id="KW-0472">Membrane</keyword>
<protein>
    <recommendedName>
        <fullName evidence="5">MalT-like TPR region domain-containing protein</fullName>
    </recommendedName>
</protein>
<reference evidence="4" key="1">
    <citation type="submission" date="2019-06" db="EMBL/GenBank/DDBJ databases">
        <title>Alistipes onderdonkii subsp. vulgaris subsp. nov., Alistipes dispar sp. nov. and Alistipes communis sp. nov., isolated from human faeces, and creation of Alistipes onderdonkii subsp. onderdonkii subsp. nov.</title>
        <authorList>
            <person name="Sakamoto M."/>
            <person name="Ikeyama N."/>
            <person name="Ogata Y."/>
            <person name="Suda W."/>
            <person name="Iino T."/>
            <person name="Hattori M."/>
            <person name="Ohkuma M."/>
        </authorList>
    </citation>
    <scope>NUCLEOTIDE SEQUENCE [LARGE SCALE GENOMIC DNA]</scope>
    <source>
        <strain evidence="4">5CPEGH6</strain>
    </source>
</reference>
<dbReference type="KEGG" id="ada:A5CPEGH6_22830"/>
<dbReference type="GeneID" id="98674268"/>
<dbReference type="AlphaFoldDB" id="A0A4Y1X3Q6"/>
<evidence type="ECO:0000256" key="2">
    <source>
        <dbReference type="SAM" id="SignalP"/>
    </source>
</evidence>
<sequence length="562" mass="61930">MKTTILAILLPALFAAGCAGHGDSRLAEAGRIVNEAPDSALRILRTVDTARLGRADRAAWYLLSAQAYNRLDCRIADDSLIRPAAKYFARHGAPAARIAAMALEAQTLQHAGRTEEAVRLYTQATLRAERSARDSTVAGQLGSLYHTLGLLHLEQGNDAAGAEAFAKALAAMERTGNREMEQYARFMLSSAQYACGRYAEAVETLAPLATARDSLPFRHFAQIVTLQNLLIHIFAEDWPAERLLEERARIDLNEIRHAPLRHGPAASGDSGRTLYDITSALVFHRAGQADSAWHYIGRSLERTEGISKMNVGLYTIAAAISHRRGDDRAAYGYAMQYLEKSDSLEKAQQGVQAAELERRVRAESAAELRETRLRYRSWIAALAALLIAGAAAWALAGYRRKLRRREEQLAEQLALVDSYRESHDSLTSRLDATDAREAAVKELLEGRVAAVRDIAATCYTYGEGERLSAKMRELTLSPAMLADVVRMADIYNDRAVTRLREAFPGWTGRNYDFAALVIAGFSPQEISVMLGMTLNGVYTLKSKLKRRIADAPAGGEFLRFFA</sequence>
<dbReference type="Proteomes" id="UP000319374">
    <property type="component" value="Chromosome"/>
</dbReference>
<accession>A0A4Y1X3Q6</accession>
<dbReference type="EMBL" id="AP019736">
    <property type="protein sequence ID" value="BBL07645.1"/>
    <property type="molecule type" value="Genomic_DNA"/>
</dbReference>
<evidence type="ECO:0000256" key="1">
    <source>
        <dbReference type="SAM" id="Phobius"/>
    </source>
</evidence>
<dbReference type="Gene3D" id="1.25.40.10">
    <property type="entry name" value="Tetratricopeptide repeat domain"/>
    <property type="match status" value="1"/>
</dbReference>
<name>A0A4Y1X3Q6_9BACT</name>
<evidence type="ECO:0000313" key="3">
    <source>
        <dbReference type="EMBL" id="BBL07645.1"/>
    </source>
</evidence>
<keyword evidence="1" id="KW-0812">Transmembrane</keyword>
<keyword evidence="2" id="KW-0732">Signal</keyword>
<proteinExistence type="predicted"/>
<organism evidence="3 4">
    <name type="scientific">Alistipes dispar</name>
    <dbReference type="NCBI Taxonomy" id="2585119"/>
    <lineage>
        <taxon>Bacteria</taxon>
        <taxon>Pseudomonadati</taxon>
        <taxon>Bacteroidota</taxon>
        <taxon>Bacteroidia</taxon>
        <taxon>Bacteroidales</taxon>
        <taxon>Rikenellaceae</taxon>
        <taxon>Alistipes</taxon>
    </lineage>
</organism>
<dbReference type="PROSITE" id="PS51257">
    <property type="entry name" value="PROKAR_LIPOPROTEIN"/>
    <property type="match status" value="1"/>
</dbReference>
<keyword evidence="1" id="KW-1133">Transmembrane helix</keyword>
<keyword evidence="4" id="KW-1185">Reference proteome</keyword>
<dbReference type="InterPro" id="IPR011990">
    <property type="entry name" value="TPR-like_helical_dom_sf"/>
</dbReference>
<dbReference type="OrthoDB" id="1005096at2"/>
<dbReference type="SUPFAM" id="SSF48452">
    <property type="entry name" value="TPR-like"/>
    <property type="match status" value="1"/>
</dbReference>
<feature type="transmembrane region" description="Helical" evidence="1">
    <location>
        <begin position="378"/>
        <end position="398"/>
    </location>
</feature>